<feature type="transmembrane region" description="Helical" evidence="1">
    <location>
        <begin position="46"/>
        <end position="66"/>
    </location>
</feature>
<keyword evidence="1" id="KW-0472">Membrane</keyword>
<keyword evidence="3" id="KW-1185">Reference proteome</keyword>
<evidence type="ECO:0000256" key="1">
    <source>
        <dbReference type="SAM" id="Phobius"/>
    </source>
</evidence>
<sequence length="131" mass="13604">MPAMSWYPLLRHAHIGLALLSVALFTLRGLGVLAGARWPMLGAVRAASVLFDTLLLAAGVTLAVLLQVSQAWLPVKLGLLVAYIVLGSLALKRAPTRAAKAACFAAALLCVGLLVSVARSRHPLGFLAGLA</sequence>
<dbReference type="PIRSF" id="PIRSF005610">
    <property type="entry name" value="SirB"/>
    <property type="match status" value="1"/>
</dbReference>
<accession>A0A931NIT4</accession>
<dbReference type="InterPro" id="IPR007360">
    <property type="entry name" value="SirB"/>
</dbReference>
<dbReference type="GO" id="GO:0005886">
    <property type="term" value="C:plasma membrane"/>
    <property type="evidence" value="ECO:0007669"/>
    <property type="project" value="TreeGrafter"/>
</dbReference>
<dbReference type="AlphaFoldDB" id="A0A931NIT4"/>
<protein>
    <submittedName>
        <fullName evidence="2">SirB2 family protein</fullName>
    </submittedName>
</protein>
<gene>
    <name evidence="2" type="ORF">I7X39_20075</name>
</gene>
<feature type="transmembrane region" description="Helical" evidence="1">
    <location>
        <begin position="12"/>
        <end position="34"/>
    </location>
</feature>
<feature type="transmembrane region" description="Helical" evidence="1">
    <location>
        <begin position="72"/>
        <end position="91"/>
    </location>
</feature>
<dbReference type="PANTHER" id="PTHR39594">
    <property type="entry name" value="PROTEIN YCHQ"/>
    <property type="match status" value="1"/>
</dbReference>
<comment type="caution">
    <text evidence="2">The sequence shown here is derived from an EMBL/GenBank/DDBJ whole genome shotgun (WGS) entry which is preliminary data.</text>
</comment>
<dbReference type="EMBL" id="JAEDAK010000019">
    <property type="protein sequence ID" value="MBH9579198.1"/>
    <property type="molecule type" value="Genomic_DNA"/>
</dbReference>
<organism evidence="2 3">
    <name type="scientific">Inhella proteolytica</name>
    <dbReference type="NCBI Taxonomy" id="2795029"/>
    <lineage>
        <taxon>Bacteria</taxon>
        <taxon>Pseudomonadati</taxon>
        <taxon>Pseudomonadota</taxon>
        <taxon>Betaproteobacteria</taxon>
        <taxon>Burkholderiales</taxon>
        <taxon>Sphaerotilaceae</taxon>
        <taxon>Inhella</taxon>
    </lineage>
</organism>
<evidence type="ECO:0000313" key="2">
    <source>
        <dbReference type="EMBL" id="MBH9579198.1"/>
    </source>
</evidence>
<evidence type="ECO:0000313" key="3">
    <source>
        <dbReference type="Proteomes" id="UP000613266"/>
    </source>
</evidence>
<keyword evidence="1" id="KW-1133">Transmembrane helix</keyword>
<dbReference type="PANTHER" id="PTHR39594:SF1">
    <property type="entry name" value="PROTEIN YCHQ"/>
    <property type="match status" value="1"/>
</dbReference>
<reference evidence="2" key="1">
    <citation type="submission" date="2020-12" db="EMBL/GenBank/DDBJ databases">
        <title>The genome sequence of Inhella sp. 1Y17.</title>
        <authorList>
            <person name="Liu Y."/>
        </authorList>
    </citation>
    <scope>NUCLEOTIDE SEQUENCE</scope>
    <source>
        <strain evidence="2">1Y17</strain>
    </source>
</reference>
<dbReference type="Pfam" id="PF04247">
    <property type="entry name" value="SirB"/>
    <property type="match status" value="1"/>
</dbReference>
<name>A0A931NIT4_9BURK</name>
<keyword evidence="1" id="KW-0812">Transmembrane</keyword>
<proteinExistence type="predicted"/>
<dbReference type="Proteomes" id="UP000613266">
    <property type="component" value="Unassembled WGS sequence"/>
</dbReference>
<feature type="transmembrane region" description="Helical" evidence="1">
    <location>
        <begin position="98"/>
        <end position="118"/>
    </location>
</feature>